<comment type="similarity">
    <text evidence="2">Belongs to the RNA 3'-terminal cyclase family. Type 2 subfamily.</text>
</comment>
<dbReference type="PANTHER" id="PTHR11096:SF1">
    <property type="entry name" value="RNA 3'-TERMINAL PHOSPHATE CYCLASE-LIKE PROTEIN"/>
    <property type="match status" value="1"/>
</dbReference>
<dbReference type="Pfam" id="PF01137">
    <property type="entry name" value="RTC"/>
    <property type="match status" value="1"/>
</dbReference>
<dbReference type="InterPro" id="IPR037136">
    <property type="entry name" value="RNA3'_phos_cyclase_dom_sf"/>
</dbReference>
<dbReference type="GO" id="GO:0000479">
    <property type="term" value="P:endonucleolytic cleavage of tricistronic rRNA transcript (SSU-rRNA, 5.8S rRNA, LSU-rRNA)"/>
    <property type="evidence" value="ECO:0007669"/>
    <property type="project" value="TreeGrafter"/>
</dbReference>
<reference evidence="8" key="1">
    <citation type="journal article" date="2019" name="Nat. Commun.">
        <title>Expansion of phycobilisome linker gene families in mesophilic red algae.</title>
        <authorList>
            <person name="Lee J."/>
            <person name="Kim D."/>
            <person name="Bhattacharya D."/>
            <person name="Yoon H.S."/>
        </authorList>
    </citation>
    <scope>NUCLEOTIDE SEQUENCE [LARGE SCALE GENOMIC DNA]</scope>
    <source>
        <strain evidence="8">CCMP 1328</strain>
    </source>
</reference>
<dbReference type="AlphaFoldDB" id="A0A5J4Z0M4"/>
<evidence type="ECO:0000313" key="8">
    <source>
        <dbReference type="Proteomes" id="UP000324585"/>
    </source>
</evidence>
<dbReference type="PANTHER" id="PTHR11096">
    <property type="entry name" value="RNA 3' TERMINAL PHOSPHATE CYCLASE"/>
    <property type="match status" value="1"/>
</dbReference>
<dbReference type="Proteomes" id="UP000324585">
    <property type="component" value="Unassembled WGS sequence"/>
</dbReference>
<feature type="domain" description="RNA 3'-terminal phosphate cyclase" evidence="5">
    <location>
        <begin position="7"/>
        <end position="338"/>
    </location>
</feature>
<dbReference type="Gene3D" id="3.65.10.20">
    <property type="entry name" value="RNA 3'-terminal phosphate cyclase domain"/>
    <property type="match status" value="1"/>
</dbReference>
<dbReference type="Pfam" id="PF05189">
    <property type="entry name" value="RTC_insert"/>
    <property type="match status" value="1"/>
</dbReference>
<dbReference type="SUPFAM" id="SSF55205">
    <property type="entry name" value="EPT/RTPC-like"/>
    <property type="match status" value="1"/>
</dbReference>
<dbReference type="GO" id="GO:0004521">
    <property type="term" value="F:RNA endonuclease activity"/>
    <property type="evidence" value="ECO:0007669"/>
    <property type="project" value="TreeGrafter"/>
</dbReference>
<sequence length="364" mass="39467">MKTSSLQFRGAAHLKHRLILATLSGKSIKVTDIRPDGLAPGLRDYEISLLRLLDALTTGMTLEINETGTAVRYVPGYVRGGDEIVHECATSRGIGYYAELVFMLAPFGKKTTRVVLKGVTNNPLDESVDVLEAVTVPLMRRLGLCTHSEPVHVKMFKRGLQPGAGGEMVITCPVIPKLDIIKLTDPGYVKRVRGVAFSCRVSPAFSNRLIDETRRILNDFTGDVFIYSDHAERAKAGNSPGFGITLVSESTTHCLLATDATSSLNEQEPEQCAKLAAYALLDEIDQGGCIPSSHQCMVLLAMALSEPDVSKLVTGKLSNAAIQLLRDIRLFLGVTFKIKEQEGSEALTLSCIGVGMVNAARNRH</sequence>
<evidence type="ECO:0000259" key="6">
    <source>
        <dbReference type="Pfam" id="PF05189"/>
    </source>
</evidence>
<dbReference type="InterPro" id="IPR023797">
    <property type="entry name" value="RNA3'_phos_cyclase_dom"/>
</dbReference>
<evidence type="ECO:0000313" key="7">
    <source>
        <dbReference type="EMBL" id="KAA8496800.1"/>
    </source>
</evidence>
<dbReference type="Gene3D" id="3.30.360.20">
    <property type="entry name" value="RNA 3'-terminal phosphate cyclase, insert domain"/>
    <property type="match status" value="1"/>
</dbReference>
<comment type="caution">
    <text evidence="7">The sequence shown here is derived from an EMBL/GenBank/DDBJ whole genome shotgun (WGS) entry which is preliminary data.</text>
</comment>
<evidence type="ECO:0000259" key="5">
    <source>
        <dbReference type="Pfam" id="PF01137"/>
    </source>
</evidence>
<keyword evidence="3" id="KW-0690">Ribosome biogenesis</keyword>
<dbReference type="OrthoDB" id="1911237at2759"/>
<dbReference type="InterPro" id="IPR016443">
    <property type="entry name" value="RNA3'_term_phos_cyc_type_2"/>
</dbReference>
<dbReference type="GO" id="GO:0005730">
    <property type="term" value="C:nucleolus"/>
    <property type="evidence" value="ECO:0007669"/>
    <property type="project" value="UniProtKB-SubCell"/>
</dbReference>
<feature type="domain" description="RNA 3'-terminal phosphate cyclase insert" evidence="6">
    <location>
        <begin position="184"/>
        <end position="284"/>
    </location>
</feature>
<dbReference type="InterPro" id="IPR013792">
    <property type="entry name" value="RNA3'P_cycl/enolpyr_Trfase_a/b"/>
</dbReference>
<name>A0A5J4Z0M4_PORPP</name>
<organism evidence="7 8">
    <name type="scientific">Porphyridium purpureum</name>
    <name type="common">Red alga</name>
    <name type="synonym">Porphyridium cruentum</name>
    <dbReference type="NCBI Taxonomy" id="35688"/>
    <lineage>
        <taxon>Eukaryota</taxon>
        <taxon>Rhodophyta</taxon>
        <taxon>Bangiophyceae</taxon>
        <taxon>Porphyridiales</taxon>
        <taxon>Porphyridiaceae</taxon>
        <taxon>Porphyridium</taxon>
    </lineage>
</organism>
<dbReference type="InterPro" id="IPR036553">
    <property type="entry name" value="RPTC_insert"/>
</dbReference>
<evidence type="ECO:0000256" key="3">
    <source>
        <dbReference type="ARBA" id="ARBA00022517"/>
    </source>
</evidence>
<evidence type="ECO:0000256" key="4">
    <source>
        <dbReference type="ARBA" id="ARBA00023242"/>
    </source>
</evidence>
<evidence type="ECO:0000256" key="1">
    <source>
        <dbReference type="ARBA" id="ARBA00004604"/>
    </source>
</evidence>
<dbReference type="EMBL" id="VRMN01000002">
    <property type="protein sequence ID" value="KAA8496800.1"/>
    <property type="molecule type" value="Genomic_DNA"/>
</dbReference>
<proteinExistence type="inferred from homology"/>
<keyword evidence="4" id="KW-0539">Nucleus</keyword>
<evidence type="ECO:0000256" key="2">
    <source>
        <dbReference type="ARBA" id="ARBA00007089"/>
    </source>
</evidence>
<dbReference type="NCBIfam" id="TIGR03400">
    <property type="entry name" value="18S_RNA_Rcl1p"/>
    <property type="match status" value="1"/>
</dbReference>
<protein>
    <submittedName>
        <fullName evidence="7">Putative RNA 3'-terminal phosphate cyclase-like protein</fullName>
    </submittedName>
</protein>
<accession>A0A5J4Z0M4</accession>
<gene>
    <name evidence="7" type="ORF">FVE85_0529</name>
</gene>
<comment type="subcellular location">
    <subcellularLocation>
        <location evidence="1">Nucleus</location>
        <location evidence="1">Nucleolus</location>
    </subcellularLocation>
</comment>
<dbReference type="OMA" id="YTDQNKG"/>
<dbReference type="InterPro" id="IPR013791">
    <property type="entry name" value="RNA3'-term_phos_cycl_insert"/>
</dbReference>
<keyword evidence="8" id="KW-1185">Reference proteome</keyword>
<dbReference type="InterPro" id="IPR000228">
    <property type="entry name" value="RNA3'_term_phos_cyc"/>
</dbReference>